<proteinExistence type="inferred from homology"/>
<keyword evidence="7" id="KW-1185">Reference proteome</keyword>
<dbReference type="InterPro" id="IPR000653">
    <property type="entry name" value="DegT/StrS_aminotransferase"/>
</dbReference>
<dbReference type="AlphaFoldDB" id="N9V693"/>
<feature type="modified residue" description="N6-(pyridoxal phosphate)lysine" evidence="4">
    <location>
        <position position="121"/>
    </location>
</feature>
<feature type="active site" description="Proton acceptor" evidence="3">
    <location>
        <position position="121"/>
    </location>
</feature>
<dbReference type="NCBIfam" id="NF008687">
    <property type="entry name" value="PRK11706.1"/>
    <property type="match status" value="1"/>
</dbReference>
<comment type="similarity">
    <text evidence="2 5">Belongs to the DegT/DnrJ/EryC1 family.</text>
</comment>
<dbReference type="SUPFAM" id="SSF53383">
    <property type="entry name" value="PLP-dependent transferases"/>
    <property type="match status" value="1"/>
</dbReference>
<dbReference type="InterPro" id="IPR012749">
    <property type="entry name" value="WecE-like"/>
</dbReference>
<keyword evidence="1 4" id="KW-0663">Pyridoxal phosphate</keyword>
<dbReference type="Pfam" id="PF01041">
    <property type="entry name" value="DegT_DnrJ_EryC1"/>
    <property type="match status" value="1"/>
</dbReference>
<dbReference type="GO" id="GO:0019180">
    <property type="term" value="F:dTDP-4-amino-4,6-dideoxygalactose transaminase activity"/>
    <property type="evidence" value="ECO:0007669"/>
    <property type="project" value="TreeGrafter"/>
</dbReference>
<evidence type="ECO:0000256" key="2">
    <source>
        <dbReference type="ARBA" id="ARBA00037999"/>
    </source>
</evidence>
<dbReference type="GO" id="GO:0000271">
    <property type="term" value="P:polysaccharide biosynthetic process"/>
    <property type="evidence" value="ECO:0007669"/>
    <property type="project" value="TreeGrafter"/>
</dbReference>
<dbReference type="Proteomes" id="UP000023775">
    <property type="component" value="Unassembled WGS sequence"/>
</dbReference>
<dbReference type="NCBIfam" id="TIGR02379">
    <property type="entry name" value="ECA_wecE"/>
    <property type="match status" value="1"/>
</dbReference>
<evidence type="ECO:0000313" key="7">
    <source>
        <dbReference type="Proteomes" id="UP000023775"/>
    </source>
</evidence>
<sequence>MAALAMNIQPGDEVILPSFTFVTSASAFALRGARLVFVDIRLDTFNLDERLIEDAITPRTKAIVVVHYAGVSAEMDVILDICNRHNLLLIEDAAQALMSTYKGRPLGSIGHFGCISFHHTKNIHAGGEGGALLVNDKSFYDVCEVIQEKGTDRSKFLRGEIDKYTWQRLSSSYVMSEVQAIVLLAQLENAFQITNKRRDKWERYHNGLSDLTRRGVIKAPVIPAHVEHNAHIYHITLRSESEQQALFNYMRGLNIEVTSHFVPLHSSPAGCLYGRFHGEDINTTVVSKRLLRLPLYSRLTDTEQSYIIDAVNSFFGR</sequence>
<evidence type="ECO:0000256" key="5">
    <source>
        <dbReference type="RuleBase" id="RU004508"/>
    </source>
</evidence>
<evidence type="ECO:0000256" key="3">
    <source>
        <dbReference type="PIRSR" id="PIRSR000390-1"/>
    </source>
</evidence>
<accession>N9V693</accession>
<reference evidence="6 7" key="1">
    <citation type="journal article" date="2013" name="Genome Announc.">
        <title>Draft Genome Sequence of the Aeromonas diversa Type Strain.</title>
        <authorList>
            <person name="Farfan M."/>
            <person name="Spataro N."/>
            <person name="Sanglas A."/>
            <person name="Albarral V."/>
            <person name="Loren J.G."/>
            <person name="Bosch E."/>
            <person name="Fuste M.C."/>
        </authorList>
    </citation>
    <scope>NUCLEOTIDE SEQUENCE [LARGE SCALE GENOMIC DNA]</scope>
    <source>
        <strain evidence="6 7">2478-85</strain>
    </source>
</reference>
<dbReference type="Gene3D" id="3.40.640.10">
    <property type="entry name" value="Type I PLP-dependent aspartate aminotransferase-like (Major domain)"/>
    <property type="match status" value="1"/>
</dbReference>
<dbReference type="eggNOG" id="COG0399">
    <property type="taxonomic scope" value="Bacteria"/>
</dbReference>
<dbReference type="PANTHER" id="PTHR30244">
    <property type="entry name" value="TRANSAMINASE"/>
    <property type="match status" value="1"/>
</dbReference>
<protein>
    <submittedName>
        <fullName evidence="6">TDP-4-oxo-6-deoxy-D-glucose transaminase</fullName>
    </submittedName>
</protein>
<dbReference type="InterPro" id="IPR015421">
    <property type="entry name" value="PyrdxlP-dep_Trfase_major"/>
</dbReference>
<organism evidence="6 7">
    <name type="scientific">Aeromonas diversa CDC 2478-85</name>
    <dbReference type="NCBI Taxonomy" id="1268237"/>
    <lineage>
        <taxon>Bacteria</taxon>
        <taxon>Pseudomonadati</taxon>
        <taxon>Pseudomonadota</taxon>
        <taxon>Gammaproteobacteria</taxon>
        <taxon>Aeromonadales</taxon>
        <taxon>Aeromonadaceae</taxon>
        <taxon>Aeromonas</taxon>
    </lineage>
</organism>
<name>N9V693_9GAMM</name>
<dbReference type="Gene3D" id="3.90.1150.10">
    <property type="entry name" value="Aspartate Aminotransferase, domain 1"/>
    <property type="match status" value="1"/>
</dbReference>
<dbReference type="GO" id="GO:0030170">
    <property type="term" value="F:pyridoxal phosphate binding"/>
    <property type="evidence" value="ECO:0007669"/>
    <property type="project" value="TreeGrafter"/>
</dbReference>
<dbReference type="PIRSF" id="PIRSF000390">
    <property type="entry name" value="PLP_StrS"/>
    <property type="match status" value="1"/>
</dbReference>
<dbReference type="InterPro" id="IPR015424">
    <property type="entry name" value="PyrdxlP-dep_Trfase"/>
</dbReference>
<evidence type="ECO:0000256" key="1">
    <source>
        <dbReference type="ARBA" id="ARBA00022898"/>
    </source>
</evidence>
<evidence type="ECO:0000313" key="6">
    <source>
        <dbReference type="EMBL" id="ENY70802.1"/>
    </source>
</evidence>
<dbReference type="EMBL" id="APVG01000054">
    <property type="protein sequence ID" value="ENY70802.1"/>
    <property type="molecule type" value="Genomic_DNA"/>
</dbReference>
<dbReference type="PATRIC" id="fig|1268237.3.peg.3222"/>
<dbReference type="InterPro" id="IPR015422">
    <property type="entry name" value="PyrdxlP-dep_Trfase_small"/>
</dbReference>
<evidence type="ECO:0000256" key="4">
    <source>
        <dbReference type="PIRSR" id="PIRSR000390-2"/>
    </source>
</evidence>
<gene>
    <name evidence="6" type="ORF">G114_16400</name>
</gene>
<comment type="caution">
    <text evidence="6">The sequence shown here is derived from an EMBL/GenBank/DDBJ whole genome shotgun (WGS) entry which is preliminary data.</text>
</comment>
<dbReference type="CDD" id="cd00616">
    <property type="entry name" value="AHBA_syn"/>
    <property type="match status" value="1"/>
</dbReference>
<dbReference type="PANTHER" id="PTHR30244:SF34">
    <property type="entry name" value="DTDP-4-AMINO-4,6-DIDEOXYGALACTOSE TRANSAMINASE"/>
    <property type="match status" value="1"/>
</dbReference>